<reference evidence="2 3" key="1">
    <citation type="submission" date="2015-10" db="EMBL/GenBank/DDBJ databases">
        <title>Genome sequencing of Penicillium freii.</title>
        <authorList>
            <person name="Nguyen H.D."/>
            <person name="Visagie C.M."/>
            <person name="Seifert K.A."/>
        </authorList>
    </citation>
    <scope>NUCLEOTIDE SEQUENCE [LARGE SCALE GENOMIC DNA]</scope>
    <source>
        <strain evidence="2 3">DAOM 242723</strain>
    </source>
</reference>
<dbReference type="EMBL" id="LLXE01000044">
    <property type="protein sequence ID" value="KUM64616.1"/>
    <property type="molecule type" value="Genomic_DNA"/>
</dbReference>
<protein>
    <submittedName>
        <fullName evidence="2">Uncharacterized protein</fullName>
    </submittedName>
</protein>
<sequence length="95" mass="10975">MLQALALYHLVYTLVYTVVSSLEITLCRAEKPRRLRGVCPRPPDFIRPKVVERFLMHWQPYLPHFVTNNVSFADQSDAVLSAFSMSRLSKSIYST</sequence>
<keyword evidence="1" id="KW-0812">Transmembrane</keyword>
<keyword evidence="1" id="KW-1133">Transmembrane helix</keyword>
<feature type="transmembrane region" description="Helical" evidence="1">
    <location>
        <begin position="6"/>
        <end position="26"/>
    </location>
</feature>
<organism evidence="2 3">
    <name type="scientific">Penicillium freii</name>
    <dbReference type="NCBI Taxonomy" id="48697"/>
    <lineage>
        <taxon>Eukaryota</taxon>
        <taxon>Fungi</taxon>
        <taxon>Dikarya</taxon>
        <taxon>Ascomycota</taxon>
        <taxon>Pezizomycotina</taxon>
        <taxon>Eurotiomycetes</taxon>
        <taxon>Eurotiomycetidae</taxon>
        <taxon>Eurotiales</taxon>
        <taxon>Aspergillaceae</taxon>
        <taxon>Penicillium</taxon>
    </lineage>
</organism>
<evidence type="ECO:0000313" key="2">
    <source>
        <dbReference type="EMBL" id="KUM64616.1"/>
    </source>
</evidence>
<accession>A0A101MQ39</accession>
<gene>
    <name evidence="2" type="ORF">ACN42_g2484</name>
</gene>
<dbReference type="AlphaFoldDB" id="A0A101MQ39"/>
<keyword evidence="1" id="KW-0472">Membrane</keyword>
<dbReference type="Proteomes" id="UP000055045">
    <property type="component" value="Unassembled WGS sequence"/>
</dbReference>
<evidence type="ECO:0000313" key="3">
    <source>
        <dbReference type="Proteomes" id="UP000055045"/>
    </source>
</evidence>
<evidence type="ECO:0000256" key="1">
    <source>
        <dbReference type="SAM" id="Phobius"/>
    </source>
</evidence>
<keyword evidence="3" id="KW-1185">Reference proteome</keyword>
<name>A0A101MQ39_PENFR</name>
<proteinExistence type="predicted"/>
<comment type="caution">
    <text evidence="2">The sequence shown here is derived from an EMBL/GenBank/DDBJ whole genome shotgun (WGS) entry which is preliminary data.</text>
</comment>